<evidence type="ECO:0000259" key="2">
    <source>
        <dbReference type="Pfam" id="PF01408"/>
    </source>
</evidence>
<dbReference type="Pfam" id="PF22725">
    <property type="entry name" value="GFO_IDH_MocA_C3"/>
    <property type="match status" value="1"/>
</dbReference>
<dbReference type="Pfam" id="PF01408">
    <property type="entry name" value="GFO_IDH_MocA"/>
    <property type="match status" value="1"/>
</dbReference>
<evidence type="ECO:0000256" key="1">
    <source>
        <dbReference type="ARBA" id="ARBA00010928"/>
    </source>
</evidence>
<protein>
    <recommendedName>
        <fullName evidence="6">Gfo/Idh/MocA-like oxidoreductase N-terminal domain-containing protein</fullName>
    </recommendedName>
</protein>
<keyword evidence="5" id="KW-1185">Reference proteome</keyword>
<comment type="caution">
    <text evidence="4">The sequence shown here is derived from an EMBL/GenBank/DDBJ whole genome shotgun (WGS) entry which is preliminary data.</text>
</comment>
<dbReference type="PANTHER" id="PTHR46368:SF5">
    <property type="entry name" value="NAD(P)-BINDING ROSSMANN-FOLD SUPERFAMILY PROTEIN"/>
    <property type="match status" value="1"/>
</dbReference>
<evidence type="ECO:0000313" key="5">
    <source>
        <dbReference type="Proteomes" id="UP000631114"/>
    </source>
</evidence>
<dbReference type="PANTHER" id="PTHR46368">
    <property type="match status" value="1"/>
</dbReference>
<accession>A0A835IXJ7</accession>
<dbReference type="InterPro" id="IPR055170">
    <property type="entry name" value="GFO_IDH_MocA-like_dom"/>
</dbReference>
<dbReference type="Gene3D" id="3.40.50.720">
    <property type="entry name" value="NAD(P)-binding Rossmann-like Domain"/>
    <property type="match status" value="1"/>
</dbReference>
<dbReference type="InterPro" id="IPR036291">
    <property type="entry name" value="NAD(P)-bd_dom_sf"/>
</dbReference>
<reference evidence="4 5" key="1">
    <citation type="submission" date="2020-10" db="EMBL/GenBank/DDBJ databases">
        <title>The Coptis chinensis genome and diversification of protoberbering-type alkaloids.</title>
        <authorList>
            <person name="Wang B."/>
            <person name="Shu S."/>
            <person name="Song C."/>
            <person name="Liu Y."/>
        </authorList>
    </citation>
    <scope>NUCLEOTIDE SEQUENCE [LARGE SCALE GENOMIC DNA]</scope>
    <source>
        <strain evidence="4">HL-2020</strain>
        <tissue evidence="4">Leaf</tissue>
    </source>
</reference>
<dbReference type="OrthoDB" id="2129491at2759"/>
<dbReference type="EMBL" id="JADFTS010000001">
    <property type="protein sequence ID" value="KAF9625326.1"/>
    <property type="molecule type" value="Genomic_DNA"/>
</dbReference>
<name>A0A835IXJ7_9MAGN</name>
<dbReference type="InterPro" id="IPR000683">
    <property type="entry name" value="Gfo/Idh/MocA-like_OxRdtase_N"/>
</dbReference>
<proteinExistence type="inferred from homology"/>
<dbReference type="SUPFAM" id="SSF51735">
    <property type="entry name" value="NAD(P)-binding Rossmann-fold domains"/>
    <property type="match status" value="1"/>
</dbReference>
<feature type="domain" description="Gfo/Idh/MocA-like oxidoreductase N-terminal" evidence="2">
    <location>
        <begin position="6"/>
        <end position="125"/>
    </location>
</feature>
<evidence type="ECO:0008006" key="6">
    <source>
        <dbReference type="Google" id="ProtNLM"/>
    </source>
</evidence>
<dbReference type="SUPFAM" id="SSF55347">
    <property type="entry name" value="Glyceraldehyde-3-phosphate dehydrogenase-like, C-terminal domain"/>
    <property type="match status" value="1"/>
</dbReference>
<feature type="domain" description="GFO/IDH/MocA-like oxidoreductase" evidence="3">
    <location>
        <begin position="138"/>
        <end position="260"/>
    </location>
</feature>
<organism evidence="4 5">
    <name type="scientific">Coptis chinensis</name>
    <dbReference type="NCBI Taxonomy" id="261450"/>
    <lineage>
        <taxon>Eukaryota</taxon>
        <taxon>Viridiplantae</taxon>
        <taxon>Streptophyta</taxon>
        <taxon>Embryophyta</taxon>
        <taxon>Tracheophyta</taxon>
        <taxon>Spermatophyta</taxon>
        <taxon>Magnoliopsida</taxon>
        <taxon>Ranunculales</taxon>
        <taxon>Ranunculaceae</taxon>
        <taxon>Coptidoideae</taxon>
        <taxon>Coptis</taxon>
    </lineage>
</organism>
<dbReference type="GO" id="GO:0000166">
    <property type="term" value="F:nucleotide binding"/>
    <property type="evidence" value="ECO:0007669"/>
    <property type="project" value="InterPro"/>
</dbReference>
<dbReference type="AlphaFoldDB" id="A0A835IXJ7"/>
<gene>
    <name evidence="4" type="ORF">IFM89_021696</name>
</gene>
<dbReference type="Proteomes" id="UP000631114">
    <property type="component" value="Unassembled WGS sequence"/>
</dbReference>
<evidence type="ECO:0000313" key="4">
    <source>
        <dbReference type="EMBL" id="KAF9625326.1"/>
    </source>
</evidence>
<comment type="similarity">
    <text evidence="1">Belongs to the Gfo/Idh/MocA family.</text>
</comment>
<sequence length="359" mass="39445">MTENSIKFGILGCAQIARKVSRAIHLSPNSTLYAIGSRSIEKANKFAADNGFPETVKIYGSYNEVLNDPDVDAVYMPLPTTLHVHWGVLAAEKKKHLLLEKPTALSVADLDLILEACRANGVQFMDGSMWLHHPRTAKMKDMLRDTQLFGQLNSIHSTSTFSETEEFFDDNIRVKPDLDSLGALGDVGWYCIGAILWATDYKLPKTVCTLPKLTCNQQGVILACGASFDWGEDGKAATFYCSFLSNVSMDLVLYGTNGSIHLEDFTIPYEESSASCDLSSGANFAELQVGWTVKPVKVQVASELPQEALMVQEFARLVENIKKNGKSPDGKWPEISRKTQLVLDAVGKSIELGCKPVDI</sequence>
<dbReference type="Gene3D" id="3.30.360.10">
    <property type="entry name" value="Dihydrodipicolinate Reductase, domain 2"/>
    <property type="match status" value="1"/>
</dbReference>
<evidence type="ECO:0000259" key="3">
    <source>
        <dbReference type="Pfam" id="PF22725"/>
    </source>
</evidence>